<feature type="region of interest" description="Disordered" evidence="1">
    <location>
        <begin position="1"/>
        <end position="76"/>
    </location>
</feature>
<evidence type="ECO:0000256" key="1">
    <source>
        <dbReference type="SAM" id="MobiDB-lite"/>
    </source>
</evidence>
<protein>
    <submittedName>
        <fullName evidence="2">Uncharacterized protein</fullName>
    </submittedName>
</protein>
<name>A0A9R1S4C6_TRITD</name>
<feature type="compositionally biased region" description="Pro residues" evidence="1">
    <location>
        <begin position="23"/>
        <end position="43"/>
    </location>
</feature>
<sequence length="123" mass="13599">MASSAEPPPKKRKLVEAQTPSPSGTPRPPPPLPPGLPLTPPLPETLAAAAPSAPPPPPQSPPPTPEELHRKRSNREELRKLFECYRRIRLCVERKDARLMPELEQVYLAFITASRVAQVYNVS</sequence>
<feature type="compositionally biased region" description="Basic and acidic residues" evidence="1">
    <location>
        <begin position="66"/>
        <end position="76"/>
    </location>
</feature>
<keyword evidence="3" id="KW-1185">Reference proteome</keyword>
<dbReference type="AlphaFoldDB" id="A0A9R1S4C6"/>
<reference evidence="2 3" key="1">
    <citation type="submission" date="2017-09" db="EMBL/GenBank/DDBJ databases">
        <authorList>
            <consortium name="International Durum Wheat Genome Sequencing Consortium (IDWGSC)"/>
            <person name="Milanesi L."/>
        </authorList>
    </citation>
    <scope>NUCLEOTIDE SEQUENCE [LARGE SCALE GENOMIC DNA]</scope>
    <source>
        <strain evidence="3">cv. Svevo</strain>
    </source>
</reference>
<feature type="compositionally biased region" description="Pro residues" evidence="1">
    <location>
        <begin position="52"/>
        <end position="65"/>
    </location>
</feature>
<proteinExistence type="predicted"/>
<gene>
    <name evidence="2" type="ORF">TRITD_3Bv1G176380</name>
</gene>
<evidence type="ECO:0000313" key="2">
    <source>
        <dbReference type="EMBL" id="VAH80087.1"/>
    </source>
</evidence>
<evidence type="ECO:0000313" key="3">
    <source>
        <dbReference type="Proteomes" id="UP000324705"/>
    </source>
</evidence>
<accession>A0A9R1S4C6</accession>
<dbReference type="Gramene" id="TRITD3Bv1G176380.7">
    <property type="protein sequence ID" value="TRITD3Bv1G176380.7"/>
    <property type="gene ID" value="TRITD3Bv1G176380"/>
</dbReference>
<dbReference type="EMBL" id="LT934116">
    <property type="protein sequence ID" value="VAH80087.1"/>
    <property type="molecule type" value="Genomic_DNA"/>
</dbReference>
<organism evidence="2 3">
    <name type="scientific">Triticum turgidum subsp. durum</name>
    <name type="common">Durum wheat</name>
    <name type="synonym">Triticum durum</name>
    <dbReference type="NCBI Taxonomy" id="4567"/>
    <lineage>
        <taxon>Eukaryota</taxon>
        <taxon>Viridiplantae</taxon>
        <taxon>Streptophyta</taxon>
        <taxon>Embryophyta</taxon>
        <taxon>Tracheophyta</taxon>
        <taxon>Spermatophyta</taxon>
        <taxon>Magnoliopsida</taxon>
        <taxon>Liliopsida</taxon>
        <taxon>Poales</taxon>
        <taxon>Poaceae</taxon>
        <taxon>BOP clade</taxon>
        <taxon>Pooideae</taxon>
        <taxon>Triticodae</taxon>
        <taxon>Triticeae</taxon>
        <taxon>Triticinae</taxon>
        <taxon>Triticum</taxon>
    </lineage>
</organism>
<dbReference type="Proteomes" id="UP000324705">
    <property type="component" value="Chromosome 3B"/>
</dbReference>